<dbReference type="OrthoDB" id="9807950at2"/>
<evidence type="ECO:0000256" key="8">
    <source>
        <dbReference type="SAM" id="MobiDB-lite"/>
    </source>
</evidence>
<feature type="compositionally biased region" description="Basic and acidic residues" evidence="8">
    <location>
        <begin position="1"/>
        <end position="12"/>
    </location>
</feature>
<dbReference type="InterPro" id="IPR029025">
    <property type="entry name" value="T3SS_substrate_exporter_C"/>
</dbReference>
<organism evidence="10 11">
    <name type="scientific">Luteimonas cucumeris</name>
    <dbReference type="NCBI Taxonomy" id="985012"/>
    <lineage>
        <taxon>Bacteria</taxon>
        <taxon>Pseudomonadati</taxon>
        <taxon>Pseudomonadota</taxon>
        <taxon>Gammaproteobacteria</taxon>
        <taxon>Lysobacterales</taxon>
        <taxon>Lysobacteraceae</taxon>
        <taxon>Luteimonas</taxon>
    </lineage>
</organism>
<evidence type="ECO:0000256" key="4">
    <source>
        <dbReference type="ARBA" id="ARBA00022692"/>
    </source>
</evidence>
<evidence type="ECO:0000256" key="2">
    <source>
        <dbReference type="ARBA" id="ARBA00010690"/>
    </source>
</evidence>
<evidence type="ECO:0000256" key="3">
    <source>
        <dbReference type="ARBA" id="ARBA00022475"/>
    </source>
</evidence>
<evidence type="ECO:0000313" key="10">
    <source>
        <dbReference type="EMBL" id="TWH99392.1"/>
    </source>
</evidence>
<reference evidence="10 11" key="1">
    <citation type="journal article" date="2015" name="Stand. Genomic Sci.">
        <title>Genomic Encyclopedia of Bacterial and Archaeal Type Strains, Phase III: the genomes of soil and plant-associated and newly described type strains.</title>
        <authorList>
            <person name="Whitman W.B."/>
            <person name="Woyke T."/>
            <person name="Klenk H.P."/>
            <person name="Zhou Y."/>
            <person name="Lilburn T.G."/>
            <person name="Beck B.J."/>
            <person name="De Vos P."/>
            <person name="Vandamme P."/>
            <person name="Eisen J.A."/>
            <person name="Garrity G."/>
            <person name="Hugenholtz P."/>
            <person name="Kyrpides N.C."/>
        </authorList>
    </citation>
    <scope>NUCLEOTIDE SEQUENCE [LARGE SCALE GENOMIC DNA]</scope>
    <source>
        <strain evidence="10 11">CGMCC 1.10821</strain>
    </source>
</reference>
<feature type="transmembrane region" description="Helical" evidence="9">
    <location>
        <begin position="34"/>
        <end position="56"/>
    </location>
</feature>
<keyword evidence="6" id="KW-0843">Virulence</keyword>
<evidence type="ECO:0000256" key="7">
    <source>
        <dbReference type="ARBA" id="ARBA00023136"/>
    </source>
</evidence>
<dbReference type="Pfam" id="PF01312">
    <property type="entry name" value="Bac_export_2"/>
    <property type="match status" value="1"/>
</dbReference>
<comment type="similarity">
    <text evidence="2">Belongs to the type III secretion exporter family.</text>
</comment>
<dbReference type="PANTHER" id="PTHR30531:SF14">
    <property type="entry name" value="SURFACE PRESENTATION OF ANTIGENS PROTEIN SPAS"/>
    <property type="match status" value="1"/>
</dbReference>
<keyword evidence="5 9" id="KW-1133">Transmembrane helix</keyword>
<sequence length="356" mass="39904">MASKDQGADKTEQPTAKKLRDARKEGNVSKSKELTSTVLVLGWLVGGWLLMGFMYARIKALFEQSLAAIQLPFRDAVRELALSAFDALLWLSLPLLVLAVLLGLIVEFLQVGPVLTLAKIKPDLSKLNPAEGIKKMFSMDNLVELVKSVAKSAALIFIGYLVLRSLLPELMQLPFAPPAAMGTAIWQGLMQIAVWTIFVFFFVSVLDASYQKFSYLKQLRMSRRDIRQEVKENEGDPYIKSRRRQLHQEWSQQNMLNAVRGSNVVVTNPTHIAIALQYEHGVTDLPVVVAKGEEHLAELIKKTAEESGVPILQNIELARGLNEKVELDDYIHNEFFEAVAQVLHWAEGVRRDRGEG</sequence>
<dbReference type="GO" id="GO:0005886">
    <property type="term" value="C:plasma membrane"/>
    <property type="evidence" value="ECO:0007669"/>
    <property type="project" value="UniProtKB-SubCell"/>
</dbReference>
<protein>
    <submittedName>
        <fullName evidence="10">Type III secretion protein U</fullName>
    </submittedName>
</protein>
<dbReference type="InterPro" id="IPR006307">
    <property type="entry name" value="BsaZ-like"/>
</dbReference>
<comment type="caution">
    <text evidence="10">The sequence shown here is derived from an EMBL/GenBank/DDBJ whole genome shotgun (WGS) entry which is preliminary data.</text>
</comment>
<dbReference type="Proteomes" id="UP000315167">
    <property type="component" value="Unassembled WGS sequence"/>
</dbReference>
<name>A0A562KVH3_9GAMM</name>
<evidence type="ECO:0000256" key="6">
    <source>
        <dbReference type="ARBA" id="ARBA00023026"/>
    </source>
</evidence>
<dbReference type="Gene3D" id="3.40.1690.10">
    <property type="entry name" value="secretion proteins EscU"/>
    <property type="match status" value="1"/>
</dbReference>
<dbReference type="PRINTS" id="PR00950">
    <property type="entry name" value="TYPE3IMSPROT"/>
</dbReference>
<evidence type="ECO:0000256" key="5">
    <source>
        <dbReference type="ARBA" id="ARBA00022989"/>
    </source>
</evidence>
<keyword evidence="3" id="KW-1003">Cell membrane</keyword>
<accession>A0A562KVH3</accession>
<dbReference type="EMBL" id="VLKN01000011">
    <property type="protein sequence ID" value="TWH99392.1"/>
    <property type="molecule type" value="Genomic_DNA"/>
</dbReference>
<dbReference type="AlphaFoldDB" id="A0A562KVH3"/>
<dbReference type="InterPro" id="IPR006135">
    <property type="entry name" value="T3SS_substrate_exporter"/>
</dbReference>
<evidence type="ECO:0000256" key="1">
    <source>
        <dbReference type="ARBA" id="ARBA00004651"/>
    </source>
</evidence>
<dbReference type="RefSeq" id="WP_144900613.1">
    <property type="nucleotide sequence ID" value="NZ_VLKN01000011.1"/>
</dbReference>
<dbReference type="SUPFAM" id="SSF160544">
    <property type="entry name" value="EscU C-terminal domain-like"/>
    <property type="match status" value="1"/>
</dbReference>
<comment type="subcellular location">
    <subcellularLocation>
        <location evidence="1">Cell membrane</location>
        <topology evidence="1">Multi-pass membrane protein</topology>
    </subcellularLocation>
</comment>
<feature type="transmembrane region" description="Helical" evidence="9">
    <location>
        <begin position="142"/>
        <end position="163"/>
    </location>
</feature>
<keyword evidence="4 9" id="KW-0812">Transmembrane</keyword>
<feature type="transmembrane region" description="Helical" evidence="9">
    <location>
        <begin position="183"/>
        <end position="210"/>
    </location>
</feature>
<feature type="region of interest" description="Disordered" evidence="8">
    <location>
        <begin position="1"/>
        <end position="24"/>
    </location>
</feature>
<evidence type="ECO:0000313" key="11">
    <source>
        <dbReference type="Proteomes" id="UP000315167"/>
    </source>
</evidence>
<dbReference type="NCBIfam" id="TIGR01404">
    <property type="entry name" value="FlhB_rel_III"/>
    <property type="match status" value="1"/>
</dbReference>
<dbReference type="PANTHER" id="PTHR30531">
    <property type="entry name" value="FLAGELLAR BIOSYNTHETIC PROTEIN FLHB"/>
    <property type="match status" value="1"/>
</dbReference>
<keyword evidence="7 9" id="KW-0472">Membrane</keyword>
<dbReference type="GO" id="GO:0009306">
    <property type="term" value="P:protein secretion"/>
    <property type="evidence" value="ECO:0007669"/>
    <property type="project" value="InterPro"/>
</dbReference>
<evidence type="ECO:0000256" key="9">
    <source>
        <dbReference type="SAM" id="Phobius"/>
    </source>
</evidence>
<keyword evidence="11" id="KW-1185">Reference proteome</keyword>
<feature type="transmembrane region" description="Helical" evidence="9">
    <location>
        <begin position="87"/>
        <end position="109"/>
    </location>
</feature>
<gene>
    <name evidence="10" type="ORF">IP90_03131</name>
</gene>
<proteinExistence type="inferred from homology"/>